<reference evidence="3" key="1">
    <citation type="submission" date="2022-05" db="EMBL/GenBank/DDBJ databases">
        <authorList>
            <person name="Sun H.-N."/>
        </authorList>
    </citation>
    <scope>NUCLEOTIDE SEQUENCE</scope>
    <source>
        <strain evidence="3">HB14</strain>
    </source>
</reference>
<evidence type="ECO:0000313" key="3">
    <source>
        <dbReference type="EMBL" id="MCP8899823.1"/>
    </source>
</evidence>
<dbReference type="InterPro" id="IPR010980">
    <property type="entry name" value="Cyt_c/b562"/>
</dbReference>
<reference evidence="3" key="2">
    <citation type="submission" date="2023-01" db="EMBL/GenBank/DDBJ databases">
        <title>Gilvimarinus xylanilyticus HB14 isolated from Caulerpa lentillifera aquaculture base in Hainan, China.</title>
        <authorList>
            <person name="Zhang Y.-J."/>
        </authorList>
    </citation>
    <scope>NUCLEOTIDE SEQUENCE</scope>
    <source>
        <strain evidence="3">HB14</strain>
    </source>
</reference>
<comment type="caution">
    <text evidence="3">The sequence shown here is derived from an EMBL/GenBank/DDBJ whole genome shotgun (WGS) entry which is preliminary data.</text>
</comment>
<organism evidence="3 4">
    <name type="scientific">Gilvimarinus xylanilyticus</name>
    <dbReference type="NCBI Taxonomy" id="2944139"/>
    <lineage>
        <taxon>Bacteria</taxon>
        <taxon>Pseudomonadati</taxon>
        <taxon>Pseudomonadota</taxon>
        <taxon>Gammaproteobacteria</taxon>
        <taxon>Cellvibrionales</taxon>
        <taxon>Cellvibrionaceae</taxon>
        <taxon>Gilvimarinus</taxon>
    </lineage>
</organism>
<dbReference type="AlphaFoldDB" id="A0A9X2HWR4"/>
<proteinExistence type="inferred from homology"/>
<dbReference type="Gene3D" id="1.20.120.10">
    <property type="entry name" value="Cytochrome c/b562"/>
    <property type="match status" value="1"/>
</dbReference>
<dbReference type="InterPro" id="IPR009155">
    <property type="entry name" value="Cyt_b562"/>
</dbReference>
<protein>
    <submittedName>
        <fullName evidence="3">Cytochrome b562</fullName>
    </submittedName>
</protein>
<dbReference type="GO" id="GO:0005506">
    <property type="term" value="F:iron ion binding"/>
    <property type="evidence" value="ECO:0007669"/>
    <property type="project" value="InterPro"/>
</dbReference>
<dbReference type="Proteomes" id="UP001139319">
    <property type="component" value="Unassembled WGS sequence"/>
</dbReference>
<dbReference type="GO" id="GO:0020037">
    <property type="term" value="F:heme binding"/>
    <property type="evidence" value="ECO:0007669"/>
    <property type="project" value="InterPro"/>
</dbReference>
<evidence type="ECO:0000256" key="1">
    <source>
        <dbReference type="ARBA" id="ARBA00005523"/>
    </source>
</evidence>
<accession>A0A9X2HWR4</accession>
<comment type="similarity">
    <text evidence="1">Belongs to the cytochrome b562 family.</text>
</comment>
<evidence type="ECO:0000256" key="2">
    <source>
        <dbReference type="ARBA" id="ARBA00022729"/>
    </source>
</evidence>
<dbReference type="GO" id="GO:0022900">
    <property type="term" value="P:electron transport chain"/>
    <property type="evidence" value="ECO:0007669"/>
    <property type="project" value="InterPro"/>
</dbReference>
<keyword evidence="4" id="KW-1185">Reference proteome</keyword>
<dbReference type="GO" id="GO:0042597">
    <property type="term" value="C:periplasmic space"/>
    <property type="evidence" value="ECO:0007669"/>
    <property type="project" value="InterPro"/>
</dbReference>
<name>A0A9X2HWR4_9GAMM</name>
<dbReference type="RefSeq" id="WP_253968121.1">
    <property type="nucleotide sequence ID" value="NZ_JAMFTH010000003.1"/>
</dbReference>
<dbReference type="PROSITE" id="PS51257">
    <property type="entry name" value="PROKAR_LIPOPROTEIN"/>
    <property type="match status" value="1"/>
</dbReference>
<dbReference type="SUPFAM" id="SSF47175">
    <property type="entry name" value="Cytochromes"/>
    <property type="match status" value="1"/>
</dbReference>
<keyword evidence="2" id="KW-0732">Signal</keyword>
<dbReference type="GO" id="GO:0009055">
    <property type="term" value="F:electron transfer activity"/>
    <property type="evidence" value="ECO:0007669"/>
    <property type="project" value="InterPro"/>
</dbReference>
<sequence length="120" mass="12965">MKYWLSAMAVVVALGGCSKHDPLHDSMEDMGGSFKAMRDAQSDEALQSQWASFKEALAVAEAQKVAPEDQAKFDEGMQKLQETVAQIDAALAAGDMAAAKQQFKALGETRKEYHDALGVD</sequence>
<dbReference type="Pfam" id="PF07361">
    <property type="entry name" value="Cytochrom_B562"/>
    <property type="match status" value="1"/>
</dbReference>
<gene>
    <name evidence="3" type="ORF">M6D89_10990</name>
</gene>
<dbReference type="EMBL" id="JAMFTH010000003">
    <property type="protein sequence ID" value="MCP8899823.1"/>
    <property type="molecule type" value="Genomic_DNA"/>
</dbReference>
<evidence type="ECO:0000313" key="4">
    <source>
        <dbReference type="Proteomes" id="UP001139319"/>
    </source>
</evidence>